<dbReference type="AlphaFoldDB" id="A0A177CSJ5"/>
<organism evidence="2 3">
    <name type="scientific">Paraphaeosphaeria sporulosa</name>
    <dbReference type="NCBI Taxonomy" id="1460663"/>
    <lineage>
        <taxon>Eukaryota</taxon>
        <taxon>Fungi</taxon>
        <taxon>Dikarya</taxon>
        <taxon>Ascomycota</taxon>
        <taxon>Pezizomycotina</taxon>
        <taxon>Dothideomycetes</taxon>
        <taxon>Pleosporomycetidae</taxon>
        <taxon>Pleosporales</taxon>
        <taxon>Massarineae</taxon>
        <taxon>Didymosphaeriaceae</taxon>
        <taxon>Paraphaeosphaeria</taxon>
    </lineage>
</organism>
<reference evidence="2 3" key="1">
    <citation type="submission" date="2016-05" db="EMBL/GenBank/DDBJ databases">
        <title>Comparative analysis of secretome profiles of manganese(II)-oxidizing ascomycete fungi.</title>
        <authorList>
            <consortium name="DOE Joint Genome Institute"/>
            <person name="Zeiner C.A."/>
            <person name="Purvine S.O."/>
            <person name="Zink E.M."/>
            <person name="Wu S."/>
            <person name="Pasa-Tolic L."/>
            <person name="Chaput D.L."/>
            <person name="Haridas S."/>
            <person name="Grigoriev I.V."/>
            <person name="Santelli C.M."/>
            <person name="Hansel C.M."/>
        </authorList>
    </citation>
    <scope>NUCLEOTIDE SEQUENCE [LARGE SCALE GENOMIC DNA]</scope>
    <source>
        <strain evidence="2 3">AP3s5-JAC2a</strain>
    </source>
</reference>
<protein>
    <submittedName>
        <fullName evidence="2">Uncharacterized protein</fullName>
    </submittedName>
</protein>
<name>A0A177CSJ5_9PLEO</name>
<dbReference type="GeneID" id="28763477"/>
<dbReference type="RefSeq" id="XP_018040536.1">
    <property type="nucleotide sequence ID" value="XM_018179991.1"/>
</dbReference>
<keyword evidence="3" id="KW-1185">Reference proteome</keyword>
<sequence length="697" mass="76326">MDALHHRATCFAGQLDKSCPICYGELSAAEGFLAGSLLHLQRCQRGTQDSHSFIESDEFEALYMSPCGRTEITDRFHKCIEGVSRRSSVRFRFKIQRKRNHPEFLYGCGESALRNCVNADGEECEGWRTAGDVVGAARNVFPVVKEDFDPFIIMEGPQTQFLCPHTEPAGSSNSTLNDLSEFVVQPFTLPQDAPKTDSVHVAPLDALPETEAQSTTDAQIDAPSNAAYRIPMPAADLAQVQKCIFCLADPQGTHKRFDKIAKADRIKCDKTSHDIFTCGRCTANYHPVAEATFATEAHALPRIILTSPDSEHSNVLESSTPDKKALYPMPKRRGRANWIGYNWMPNVKELTTEKSKQMTRARNRTLRCETQMYGGVQLLAMGTLASTPVAFFPPPKKTAPDTSKAAHPVAQANIPAPLAGNGSSSTSSASLSLFNMAWSSAIASQSQQLAPSNMAFADVMRKGDWKEKGHKKESKAQKFGLKPLVGEITSQMRDLCRKKKQAQDDSKVQEARRSSQSVAKLEDRAKSLDPRLTRMLENFHISKPSPSKQSAQDVRDGGNMHKAQTDCPASLQQTPYPPVTFSSAVTRPKPRITFGTAPTGAIRNMAPLGKASYLDLANGSASHRPILSPSVYTLSYTTPSELHEDEEPFLPFTHPPSPAWSETSSTSTDSSCIPETEMFEGWDALALEYDGSSGGLG</sequence>
<evidence type="ECO:0000313" key="3">
    <source>
        <dbReference type="Proteomes" id="UP000077069"/>
    </source>
</evidence>
<feature type="compositionally biased region" description="Low complexity" evidence="1">
    <location>
        <begin position="661"/>
        <end position="671"/>
    </location>
</feature>
<evidence type="ECO:0000256" key="1">
    <source>
        <dbReference type="SAM" id="MobiDB-lite"/>
    </source>
</evidence>
<dbReference type="EMBL" id="KV441549">
    <property type="protein sequence ID" value="OAG10171.1"/>
    <property type="molecule type" value="Genomic_DNA"/>
</dbReference>
<feature type="region of interest" description="Disordered" evidence="1">
    <location>
        <begin position="493"/>
        <end position="526"/>
    </location>
</feature>
<proteinExistence type="predicted"/>
<dbReference type="InParanoid" id="A0A177CSJ5"/>
<gene>
    <name evidence="2" type="ORF">CC84DRAFT_1172629</name>
</gene>
<feature type="compositionally biased region" description="Basic and acidic residues" evidence="1">
    <location>
        <begin position="501"/>
        <end position="513"/>
    </location>
</feature>
<evidence type="ECO:0000313" key="2">
    <source>
        <dbReference type="EMBL" id="OAG10171.1"/>
    </source>
</evidence>
<feature type="region of interest" description="Disordered" evidence="1">
    <location>
        <begin position="542"/>
        <end position="575"/>
    </location>
</feature>
<accession>A0A177CSJ5</accession>
<feature type="region of interest" description="Disordered" evidence="1">
    <location>
        <begin position="643"/>
        <end position="673"/>
    </location>
</feature>
<dbReference type="OrthoDB" id="3792663at2759"/>
<dbReference type="Proteomes" id="UP000077069">
    <property type="component" value="Unassembled WGS sequence"/>
</dbReference>